<gene>
    <name evidence="2" type="ORF">GCM10023332_11810</name>
</gene>
<dbReference type="EMBL" id="BAABJY010000002">
    <property type="protein sequence ID" value="GAA4861467.1"/>
    <property type="molecule type" value="Genomic_DNA"/>
</dbReference>
<protein>
    <recommendedName>
        <fullName evidence="4">DUF2007 domain-containing protein</fullName>
    </recommendedName>
</protein>
<keyword evidence="1" id="KW-1133">Transmembrane helix</keyword>
<evidence type="ECO:0000256" key="1">
    <source>
        <dbReference type="SAM" id="Phobius"/>
    </source>
</evidence>
<comment type="caution">
    <text evidence="2">The sequence shown here is derived from an EMBL/GenBank/DDBJ whole genome shotgun (WGS) entry which is preliminary data.</text>
</comment>
<evidence type="ECO:0000313" key="2">
    <source>
        <dbReference type="EMBL" id="GAA4861467.1"/>
    </source>
</evidence>
<evidence type="ECO:0008006" key="4">
    <source>
        <dbReference type="Google" id="ProtNLM"/>
    </source>
</evidence>
<proteinExistence type="predicted"/>
<reference evidence="3" key="1">
    <citation type="journal article" date="2019" name="Int. J. Syst. Evol. Microbiol.">
        <title>The Global Catalogue of Microorganisms (GCM) 10K type strain sequencing project: providing services to taxonomists for standard genome sequencing and annotation.</title>
        <authorList>
            <consortium name="The Broad Institute Genomics Platform"/>
            <consortium name="The Broad Institute Genome Sequencing Center for Infectious Disease"/>
            <person name="Wu L."/>
            <person name="Ma J."/>
        </authorList>
    </citation>
    <scope>NUCLEOTIDE SEQUENCE [LARGE SCALE GENOMIC DNA]</scope>
    <source>
        <strain evidence="3">JCM 18392</strain>
    </source>
</reference>
<dbReference type="RefSeq" id="WP_345294602.1">
    <property type="nucleotide sequence ID" value="NZ_BAABJY010000002.1"/>
</dbReference>
<evidence type="ECO:0000313" key="3">
    <source>
        <dbReference type="Proteomes" id="UP001501323"/>
    </source>
</evidence>
<feature type="transmembrane region" description="Helical" evidence="1">
    <location>
        <begin position="113"/>
        <end position="130"/>
    </location>
</feature>
<keyword evidence="1" id="KW-0812">Transmembrane</keyword>
<sequence length="276" mass="29991">MRQVFSSPRLENVEAVADMLRAQDIEVRITNGRGYRSAIRGNFSYRDQAGGTPRPAVWVVRSEQQPQARQLLREAGLLQAGPSTDDSFLPPEIRQRNADATADAARKRSRMRYGLLALIAVMASLVLVTTRRNTTRTPDPATPAVASADTPRSPLIAGADTFVIPTPPALAETLFRRVATGQRTGPLCLAIDGNDPGPDLLARMAASRRAVQVASACATEADATWVDARQYRTDGSGSGTVELLVLTRQGGRTIDTDRLRLTVARDGVHWHVLDER</sequence>
<dbReference type="Proteomes" id="UP001501323">
    <property type="component" value="Unassembled WGS sequence"/>
</dbReference>
<keyword evidence="3" id="KW-1185">Reference proteome</keyword>
<organism evidence="2 3">
    <name type="scientific">Luteimonas vadosa</name>
    <dbReference type="NCBI Taxonomy" id="1165507"/>
    <lineage>
        <taxon>Bacteria</taxon>
        <taxon>Pseudomonadati</taxon>
        <taxon>Pseudomonadota</taxon>
        <taxon>Gammaproteobacteria</taxon>
        <taxon>Lysobacterales</taxon>
        <taxon>Lysobacteraceae</taxon>
        <taxon>Luteimonas</taxon>
    </lineage>
</organism>
<accession>A0ABP9DW44</accession>
<keyword evidence="1" id="KW-0472">Membrane</keyword>
<name>A0ABP9DW44_9GAMM</name>